<comment type="caution">
    <text evidence="2">The sequence shown here is derived from an EMBL/GenBank/DDBJ whole genome shotgun (WGS) entry which is preliminary data.</text>
</comment>
<dbReference type="Pfam" id="PF11716">
    <property type="entry name" value="MDMPI_N"/>
    <property type="match status" value="1"/>
</dbReference>
<evidence type="ECO:0000313" key="2">
    <source>
        <dbReference type="EMBL" id="TDC28994.1"/>
    </source>
</evidence>
<feature type="domain" description="Mycothiol-dependent maleylpyruvate isomerase metal-binding" evidence="1">
    <location>
        <begin position="8"/>
        <end position="99"/>
    </location>
</feature>
<proteinExistence type="predicted"/>
<dbReference type="SUPFAM" id="SSF109854">
    <property type="entry name" value="DinB/YfiT-like putative metalloenzymes"/>
    <property type="match status" value="1"/>
</dbReference>
<dbReference type="GO" id="GO:0046872">
    <property type="term" value="F:metal ion binding"/>
    <property type="evidence" value="ECO:0007669"/>
    <property type="project" value="InterPro"/>
</dbReference>
<organism evidence="2 3">
    <name type="scientific">Kribbella albertanoniae</name>
    <dbReference type="NCBI Taxonomy" id="1266829"/>
    <lineage>
        <taxon>Bacteria</taxon>
        <taxon>Bacillati</taxon>
        <taxon>Actinomycetota</taxon>
        <taxon>Actinomycetes</taxon>
        <taxon>Propionibacteriales</taxon>
        <taxon>Kribbellaceae</taxon>
        <taxon>Kribbella</taxon>
    </lineage>
</organism>
<keyword evidence="2" id="KW-0413">Isomerase</keyword>
<dbReference type="OrthoDB" id="5178565at2"/>
<dbReference type="NCBIfam" id="TIGR03083">
    <property type="entry name" value="maleylpyruvate isomerase family mycothiol-dependent enzyme"/>
    <property type="match status" value="1"/>
</dbReference>
<evidence type="ECO:0000313" key="3">
    <source>
        <dbReference type="Proteomes" id="UP000295075"/>
    </source>
</evidence>
<keyword evidence="3" id="KW-1185">Reference proteome</keyword>
<sequence>MDYSRIEAERLDLADFLDTLTDADWRVTSLCPAWTVHDVVAHLTLSTRTTLSDVLRGAIRARGNWERMEADAAVERAARFTPAELIAQFRETAASTKRSPGSKPIDTLTDALVHGQDIAIPLGREREMPLDLAQAALDHVLKSPFYGARKRFRDSRLTATDADWSAGAGSTELRGPVQDLLLVATGREARAGQIIK</sequence>
<accession>A0A4R4Q221</accession>
<dbReference type="InterPro" id="IPR024344">
    <property type="entry name" value="MDMPI_metal-binding"/>
</dbReference>
<dbReference type="AlphaFoldDB" id="A0A4R4Q221"/>
<protein>
    <submittedName>
        <fullName evidence="2">Maleylpyruvate isomerase family mycothiol-dependent enzyme</fullName>
    </submittedName>
</protein>
<keyword evidence="2" id="KW-0670">Pyruvate</keyword>
<dbReference type="InterPro" id="IPR017517">
    <property type="entry name" value="Maleyloyr_isom"/>
</dbReference>
<dbReference type="Gene3D" id="1.20.120.450">
    <property type="entry name" value="dinb family like domain"/>
    <property type="match status" value="1"/>
</dbReference>
<gene>
    <name evidence="2" type="ORF">E1261_16945</name>
</gene>
<dbReference type="EMBL" id="SMKA01000067">
    <property type="protein sequence ID" value="TDC28994.1"/>
    <property type="molecule type" value="Genomic_DNA"/>
</dbReference>
<dbReference type="Proteomes" id="UP000295075">
    <property type="component" value="Unassembled WGS sequence"/>
</dbReference>
<reference evidence="2 3" key="1">
    <citation type="submission" date="2019-03" db="EMBL/GenBank/DDBJ databases">
        <title>Draft genome sequences of novel Actinobacteria.</title>
        <authorList>
            <person name="Sahin N."/>
            <person name="Ay H."/>
            <person name="Saygin H."/>
        </authorList>
    </citation>
    <scope>NUCLEOTIDE SEQUENCE [LARGE SCALE GENOMIC DNA]</scope>
    <source>
        <strain evidence="2 3">JCM 30547</strain>
    </source>
</reference>
<dbReference type="RefSeq" id="WP_132407755.1">
    <property type="nucleotide sequence ID" value="NZ_SMKA01000067.1"/>
</dbReference>
<evidence type="ECO:0000259" key="1">
    <source>
        <dbReference type="Pfam" id="PF11716"/>
    </source>
</evidence>
<dbReference type="GO" id="GO:0016853">
    <property type="term" value="F:isomerase activity"/>
    <property type="evidence" value="ECO:0007669"/>
    <property type="project" value="UniProtKB-KW"/>
</dbReference>
<name>A0A4R4Q221_9ACTN</name>
<dbReference type="InterPro" id="IPR034660">
    <property type="entry name" value="DinB/YfiT-like"/>
</dbReference>